<accession>F2JGT9</accession>
<evidence type="ECO:0000313" key="2">
    <source>
        <dbReference type="EMBL" id="ADZ84181.1"/>
    </source>
</evidence>
<feature type="transmembrane region" description="Helical" evidence="1">
    <location>
        <begin position="7"/>
        <end position="27"/>
    </location>
</feature>
<protein>
    <submittedName>
        <fullName evidence="2">Uncharacterized protein</fullName>
    </submittedName>
</protein>
<keyword evidence="1" id="KW-0812">Transmembrane</keyword>
<organism evidence="2 3">
    <name type="scientific">Cellulosilyticum lentocellum (strain ATCC 49066 / DSM 5427 / NCIMB 11756 / RHM5)</name>
    <name type="common">Clostridium lentocellum</name>
    <dbReference type="NCBI Taxonomy" id="642492"/>
    <lineage>
        <taxon>Bacteria</taxon>
        <taxon>Bacillati</taxon>
        <taxon>Bacillota</taxon>
        <taxon>Clostridia</taxon>
        <taxon>Lachnospirales</taxon>
        <taxon>Cellulosilyticaceae</taxon>
        <taxon>Cellulosilyticum</taxon>
    </lineage>
</organism>
<keyword evidence="3" id="KW-1185">Reference proteome</keyword>
<evidence type="ECO:0000313" key="3">
    <source>
        <dbReference type="Proteomes" id="UP000008467"/>
    </source>
</evidence>
<dbReference type="STRING" id="642492.Clole_2475"/>
<keyword evidence="1" id="KW-0472">Membrane</keyword>
<name>F2JGT9_CELLD</name>
<evidence type="ECO:0000256" key="1">
    <source>
        <dbReference type="SAM" id="Phobius"/>
    </source>
</evidence>
<dbReference type="KEGG" id="cle:Clole_2475"/>
<sequence>MNKRLRTLIFVIIALLLAGMFIIQFIMPKSSYVEEAITDTTLINELDTSAQAALKKYFDIEVSETEDWTKGAVRNRAKEDSGLENILSLTAKDESENKVEGDLEFYGIIMEEATKEIRGMIYQYVTEAPVLELTDEEVQARCEAFLKDKGLVAEDVPITVDAIQSDEKTPELKMLSMKAGNLAYAVAYNLQIDKVMYFEYVPMQE</sequence>
<gene>
    <name evidence="2" type="ordered locus">Clole_2475</name>
</gene>
<reference evidence="2 3" key="1">
    <citation type="journal article" date="2011" name="J. Bacteriol.">
        <title>Complete genome sequence of the cellulose-degrading bacterium Cellulosilyticum lentocellum.</title>
        <authorList>
            <consortium name="US DOE Joint Genome Institute"/>
            <person name="Miller D.A."/>
            <person name="Suen G."/>
            <person name="Bruce D."/>
            <person name="Copeland A."/>
            <person name="Cheng J.F."/>
            <person name="Detter C."/>
            <person name="Goodwin L.A."/>
            <person name="Han C.S."/>
            <person name="Hauser L.J."/>
            <person name="Land M.L."/>
            <person name="Lapidus A."/>
            <person name="Lucas S."/>
            <person name="Meincke L."/>
            <person name="Pitluck S."/>
            <person name="Tapia R."/>
            <person name="Teshima H."/>
            <person name="Woyke T."/>
            <person name="Fox B.G."/>
            <person name="Angert E.R."/>
            <person name="Currie C.R."/>
        </authorList>
    </citation>
    <scope>NUCLEOTIDE SEQUENCE [LARGE SCALE GENOMIC DNA]</scope>
    <source>
        <strain evidence="3">ATCC 49066 / DSM 5427 / NCIMB 11756 / RHM5</strain>
    </source>
</reference>
<dbReference type="EMBL" id="CP002582">
    <property type="protein sequence ID" value="ADZ84181.1"/>
    <property type="molecule type" value="Genomic_DNA"/>
</dbReference>
<dbReference type="HOGENOM" id="CLU_1335554_0_0_9"/>
<dbReference type="RefSeq" id="WP_013657474.1">
    <property type="nucleotide sequence ID" value="NC_015275.1"/>
</dbReference>
<dbReference type="AlphaFoldDB" id="F2JGT9"/>
<keyword evidence="1" id="KW-1133">Transmembrane helix</keyword>
<dbReference type="Proteomes" id="UP000008467">
    <property type="component" value="Chromosome"/>
</dbReference>
<proteinExistence type="predicted"/>